<dbReference type="Proteomes" id="UP001476950">
    <property type="component" value="Unassembled WGS sequence"/>
</dbReference>
<sequence>MRSTSIATNDSTDWLDLAIEARSFDQPVIAPVSSLELVASPEATLIEATRERPSLFNRRTGALAGAAIALVGGTTLVQLANQTDQYEGKFQLLVEPGAETTVPAAQANAQATRSTPTVDYATQIQVLWSPKLLAPVVQQLQTQYTDLNYDTLAQKLDITHRDDDKTLEIRYQDPDPQKVQAVLEKVSHAYLQYSQQCRTNLCRELKFVEKRLPQIQKQVVVAQQNLQRLQQRHGITEPTALGQQLSQRSNVLVQQRQALQVRLIEARTQLAILQQRSGQPRLSSADADLAEQTLTRNDRYQSLLTQLQTIADQLAVELARPQPDSATLQPLKQRYQVISAQMTEAAQAPIARQLAQAIADFQVGKTTDYTAIVQQQNLLEWVTAATQVRVLTLTEQVIAQTEGHVQQQIKQWAVLARQYAELNLELKFATDNLNLYTAKRAELQQFITPRTNWQLTNAPTVEQVSSGALSDLEQRLSLGLLLSFMLVILVMSIADQTKQTKPTGRQLPAIQPESLPQTFYQTASYQTVSYQTAVINQAAALFMPAVTALTERTAQHQRTALFLLTAAVRLETVKRTKLTV</sequence>
<accession>A0ABV0KM26</accession>
<dbReference type="EMBL" id="JAMPLM010000016">
    <property type="protein sequence ID" value="MEP1060265.1"/>
    <property type="molecule type" value="Genomic_DNA"/>
</dbReference>
<protein>
    <submittedName>
        <fullName evidence="1">Uncharacterized protein</fullName>
    </submittedName>
</protein>
<reference evidence="1 2" key="1">
    <citation type="submission" date="2022-04" db="EMBL/GenBank/DDBJ databases">
        <title>Positive selection, recombination, and allopatry shape intraspecific diversity of widespread and dominant cyanobacteria.</title>
        <authorList>
            <person name="Wei J."/>
            <person name="Shu W."/>
            <person name="Hu C."/>
        </authorList>
    </citation>
    <scope>NUCLEOTIDE SEQUENCE [LARGE SCALE GENOMIC DNA]</scope>
    <source>
        <strain evidence="1 2">AS-A4</strain>
    </source>
</reference>
<evidence type="ECO:0000313" key="2">
    <source>
        <dbReference type="Proteomes" id="UP001476950"/>
    </source>
</evidence>
<comment type="caution">
    <text evidence="1">The sequence shown here is derived from an EMBL/GenBank/DDBJ whole genome shotgun (WGS) entry which is preliminary data.</text>
</comment>
<dbReference type="RefSeq" id="WP_190446387.1">
    <property type="nucleotide sequence ID" value="NZ_JAMPLM010000016.1"/>
</dbReference>
<dbReference type="PANTHER" id="PTHR32309">
    <property type="entry name" value="TYROSINE-PROTEIN KINASE"/>
    <property type="match status" value="1"/>
</dbReference>
<keyword evidence="2" id="KW-1185">Reference proteome</keyword>
<organism evidence="1 2">
    <name type="scientific">Stenomitos frigidus AS-A4</name>
    <dbReference type="NCBI Taxonomy" id="2933935"/>
    <lineage>
        <taxon>Bacteria</taxon>
        <taxon>Bacillati</taxon>
        <taxon>Cyanobacteriota</taxon>
        <taxon>Cyanophyceae</taxon>
        <taxon>Leptolyngbyales</taxon>
        <taxon>Leptolyngbyaceae</taxon>
        <taxon>Stenomitos</taxon>
    </lineage>
</organism>
<proteinExistence type="predicted"/>
<name>A0ABV0KM26_9CYAN</name>
<dbReference type="PANTHER" id="PTHR32309:SF13">
    <property type="entry name" value="FERRIC ENTEROBACTIN TRANSPORT PROTEIN FEPE"/>
    <property type="match status" value="1"/>
</dbReference>
<dbReference type="InterPro" id="IPR050445">
    <property type="entry name" value="Bact_polysacc_biosynth/exp"/>
</dbReference>
<evidence type="ECO:0000313" key="1">
    <source>
        <dbReference type="EMBL" id="MEP1060265.1"/>
    </source>
</evidence>
<gene>
    <name evidence="1" type="ORF">NDI38_17655</name>
</gene>